<dbReference type="InterPro" id="IPR017039">
    <property type="entry name" value="Virul_fac_BrkB"/>
</dbReference>
<reference evidence="8" key="1">
    <citation type="journal article" date="2014" name="Int. J. Syst. Evol. Microbiol.">
        <title>Complete genome sequence of Corynebacterium casei LMG S-19264T (=DSM 44701T), isolated from a smear-ripened cheese.</title>
        <authorList>
            <consortium name="US DOE Joint Genome Institute (JGI-PGF)"/>
            <person name="Walter F."/>
            <person name="Albersmeier A."/>
            <person name="Kalinowski J."/>
            <person name="Ruckert C."/>
        </authorList>
    </citation>
    <scope>NUCLEOTIDE SEQUENCE</scope>
    <source>
        <strain evidence="8">VKM Ac-1940</strain>
    </source>
</reference>
<dbReference type="Proteomes" id="UP001142291">
    <property type="component" value="Unassembled WGS sequence"/>
</dbReference>
<evidence type="ECO:0000256" key="3">
    <source>
        <dbReference type="ARBA" id="ARBA00022692"/>
    </source>
</evidence>
<organism evidence="8 9">
    <name type="scientific">Microbacterium dextranolyticum</name>
    <dbReference type="NCBI Taxonomy" id="36806"/>
    <lineage>
        <taxon>Bacteria</taxon>
        <taxon>Bacillati</taxon>
        <taxon>Actinomycetota</taxon>
        <taxon>Actinomycetes</taxon>
        <taxon>Micrococcales</taxon>
        <taxon>Microbacteriaceae</taxon>
        <taxon>Microbacterium</taxon>
    </lineage>
</organism>
<evidence type="ECO:0000256" key="6">
    <source>
        <dbReference type="SAM" id="MobiDB-lite"/>
    </source>
</evidence>
<accession>A0A9W6HLT5</accession>
<keyword evidence="5 7" id="KW-0472">Membrane</keyword>
<feature type="transmembrane region" description="Helical" evidence="7">
    <location>
        <begin position="126"/>
        <end position="148"/>
    </location>
</feature>
<feature type="compositionally biased region" description="Low complexity" evidence="6">
    <location>
        <begin position="378"/>
        <end position="393"/>
    </location>
</feature>
<evidence type="ECO:0008006" key="10">
    <source>
        <dbReference type="Google" id="ProtNLM"/>
    </source>
</evidence>
<feature type="transmembrane region" description="Helical" evidence="7">
    <location>
        <begin position="52"/>
        <end position="75"/>
    </location>
</feature>
<gene>
    <name evidence="8" type="ORF">GCM10017591_09500</name>
</gene>
<keyword evidence="2" id="KW-1003">Cell membrane</keyword>
<evidence type="ECO:0000313" key="8">
    <source>
        <dbReference type="EMBL" id="GLJ94888.1"/>
    </source>
</evidence>
<feature type="transmembrane region" description="Helical" evidence="7">
    <location>
        <begin position="285"/>
        <end position="311"/>
    </location>
</feature>
<name>A0A9W6HLT5_9MICO</name>
<evidence type="ECO:0000256" key="7">
    <source>
        <dbReference type="SAM" id="Phobius"/>
    </source>
</evidence>
<keyword evidence="3 7" id="KW-0812">Transmembrane</keyword>
<dbReference type="AlphaFoldDB" id="A0A9W6HLT5"/>
<comment type="caution">
    <text evidence="8">The sequence shown here is derived from an EMBL/GenBank/DDBJ whole genome shotgun (WGS) entry which is preliminary data.</text>
</comment>
<dbReference type="PANTHER" id="PTHR30213">
    <property type="entry name" value="INNER MEMBRANE PROTEIN YHJD"/>
    <property type="match status" value="1"/>
</dbReference>
<dbReference type="EMBL" id="BSER01000007">
    <property type="protein sequence ID" value="GLJ94888.1"/>
    <property type="molecule type" value="Genomic_DNA"/>
</dbReference>
<evidence type="ECO:0000313" key="9">
    <source>
        <dbReference type="Proteomes" id="UP001142291"/>
    </source>
</evidence>
<evidence type="ECO:0000256" key="2">
    <source>
        <dbReference type="ARBA" id="ARBA00022475"/>
    </source>
</evidence>
<evidence type="ECO:0000256" key="5">
    <source>
        <dbReference type="ARBA" id="ARBA00023136"/>
    </source>
</evidence>
<evidence type="ECO:0000256" key="1">
    <source>
        <dbReference type="ARBA" id="ARBA00004651"/>
    </source>
</evidence>
<feature type="transmembrane region" description="Helical" evidence="7">
    <location>
        <begin position="213"/>
        <end position="238"/>
    </location>
</feature>
<comment type="subcellular location">
    <subcellularLocation>
        <location evidence="1">Cell membrane</location>
        <topology evidence="1">Multi-pass membrane protein</topology>
    </subcellularLocation>
</comment>
<evidence type="ECO:0000256" key="4">
    <source>
        <dbReference type="ARBA" id="ARBA00022989"/>
    </source>
</evidence>
<keyword evidence="4 7" id="KW-1133">Transmembrane helix</keyword>
<proteinExistence type="predicted"/>
<keyword evidence="9" id="KW-1185">Reference proteome</keyword>
<feature type="transmembrane region" description="Helical" evidence="7">
    <location>
        <begin position="174"/>
        <end position="207"/>
    </location>
</feature>
<sequence>MEEERLRRSWDERQAALLERLDGPLSTATEITRKTLALFPVRVWRHFLQHNGFLLAAGVSYQALFAFFAVIYVAFATVGLWLGGSPDAVRALIEVINGYLPGIIADEGGLITTDQAMAIAAESTGVLAVTGLIAVGTAMWTAIGFVTFTRRAVRDIFGLPFDTRSYLLLKARDLVASIAFGIALILGFAISVAGTTALSWVFALLGLDQASGWYQLGVGVASVTVSVGLFSSALALLFRFLTGTSLRWRRIWPGAVLGGGAITVLQLGAGLLLRYTPSNPLLATFAIFIGLLLWFRVIGVLILVAASWIAVSASDVDEPLSPLSETERLRQEHAALVLAAQVRLRTARAASDTAPWYRRLPARRALRAAKEELADVQASAPPSSSPRRFLFPSRADEGALANGVGRAQ</sequence>
<dbReference type="PANTHER" id="PTHR30213:SF1">
    <property type="entry name" value="INNER MEMBRANE PROTEIN YHJD"/>
    <property type="match status" value="1"/>
</dbReference>
<dbReference type="Pfam" id="PF03631">
    <property type="entry name" value="Virul_fac_BrkB"/>
    <property type="match status" value="1"/>
</dbReference>
<protein>
    <recommendedName>
        <fullName evidence="10">YihY/virulence factor BrkB family protein</fullName>
    </recommendedName>
</protein>
<feature type="transmembrane region" description="Helical" evidence="7">
    <location>
        <begin position="250"/>
        <end position="273"/>
    </location>
</feature>
<dbReference type="GO" id="GO:0005886">
    <property type="term" value="C:plasma membrane"/>
    <property type="evidence" value="ECO:0007669"/>
    <property type="project" value="UniProtKB-SubCell"/>
</dbReference>
<feature type="region of interest" description="Disordered" evidence="6">
    <location>
        <begin position="373"/>
        <end position="394"/>
    </location>
</feature>
<reference evidence="8" key="2">
    <citation type="submission" date="2023-01" db="EMBL/GenBank/DDBJ databases">
        <authorList>
            <person name="Sun Q."/>
            <person name="Evtushenko L."/>
        </authorList>
    </citation>
    <scope>NUCLEOTIDE SEQUENCE</scope>
    <source>
        <strain evidence="8">VKM Ac-1940</strain>
    </source>
</reference>